<evidence type="ECO:0000256" key="2">
    <source>
        <dbReference type="SAM" id="Phobius"/>
    </source>
</evidence>
<feature type="transmembrane region" description="Helical" evidence="2">
    <location>
        <begin position="38"/>
        <end position="62"/>
    </location>
</feature>
<gene>
    <name evidence="3" type="ORF">ABT188_02285</name>
</gene>
<reference evidence="3 4" key="1">
    <citation type="submission" date="2024-06" db="EMBL/GenBank/DDBJ databases">
        <title>The Natural Products Discovery Center: Release of the First 8490 Sequenced Strains for Exploring Actinobacteria Biosynthetic Diversity.</title>
        <authorList>
            <person name="Kalkreuter E."/>
            <person name="Kautsar S.A."/>
            <person name="Yang D."/>
            <person name="Bader C.D."/>
            <person name="Teijaro C.N."/>
            <person name="Fluegel L."/>
            <person name="Davis C.M."/>
            <person name="Simpson J.R."/>
            <person name="Lauterbach L."/>
            <person name="Steele A.D."/>
            <person name="Gui C."/>
            <person name="Meng S."/>
            <person name="Li G."/>
            <person name="Viehrig K."/>
            <person name="Ye F."/>
            <person name="Su P."/>
            <person name="Kiefer A.F."/>
            <person name="Nichols A."/>
            <person name="Cepeda A.J."/>
            <person name="Yan W."/>
            <person name="Fan B."/>
            <person name="Jiang Y."/>
            <person name="Adhikari A."/>
            <person name="Zheng C.-J."/>
            <person name="Schuster L."/>
            <person name="Cowan T.M."/>
            <person name="Smanski M.J."/>
            <person name="Chevrette M.G."/>
            <person name="De Carvalho L.P.S."/>
            <person name="Shen B."/>
        </authorList>
    </citation>
    <scope>NUCLEOTIDE SEQUENCE [LARGE SCALE GENOMIC DNA]</scope>
    <source>
        <strain evidence="3 4">NPDC001615</strain>
    </source>
</reference>
<evidence type="ECO:0000256" key="1">
    <source>
        <dbReference type="SAM" id="MobiDB-lite"/>
    </source>
</evidence>
<dbReference type="RefSeq" id="WP_352145574.1">
    <property type="nucleotide sequence ID" value="NZ_JBEOZY010000001.1"/>
</dbReference>
<feature type="compositionally biased region" description="Basic and acidic residues" evidence="1">
    <location>
        <begin position="148"/>
        <end position="160"/>
    </location>
</feature>
<keyword evidence="4" id="KW-1185">Reference proteome</keyword>
<dbReference type="EMBL" id="JBEOZY010000001">
    <property type="protein sequence ID" value="MER6163417.1"/>
    <property type="molecule type" value="Genomic_DNA"/>
</dbReference>
<feature type="transmembrane region" description="Helical" evidence="2">
    <location>
        <begin position="74"/>
        <end position="97"/>
    </location>
</feature>
<accession>A0ABV1SNW2</accession>
<evidence type="ECO:0008006" key="5">
    <source>
        <dbReference type="Google" id="ProtNLM"/>
    </source>
</evidence>
<protein>
    <recommendedName>
        <fullName evidence="5">Integral membrane protein</fullName>
    </recommendedName>
</protein>
<feature type="region of interest" description="Disordered" evidence="1">
    <location>
        <begin position="148"/>
        <end position="177"/>
    </location>
</feature>
<keyword evidence="2" id="KW-1133">Transmembrane helix</keyword>
<dbReference type="Proteomes" id="UP001496720">
    <property type="component" value="Unassembled WGS sequence"/>
</dbReference>
<evidence type="ECO:0000313" key="4">
    <source>
        <dbReference type="Proteomes" id="UP001496720"/>
    </source>
</evidence>
<proteinExistence type="predicted"/>
<name>A0ABV1SNW2_9ACTN</name>
<sequence>MDAKNRFETKVTFALSRLEWLGFLAVSLVLAVQHRTEIRWGVFVLLFTVIDAIGYIPGAIAFRRRPDRRVPRGYYVAYNTMHSLVTAGLLAGAWALFVRPEWALLALPIHLMGDRALFGNSLKPFGVAFEPETNPAFRLFEQEYRPTVDPREVRTPREPGARGAARNSVEGTDAVRT</sequence>
<evidence type="ECO:0000313" key="3">
    <source>
        <dbReference type="EMBL" id="MER6163417.1"/>
    </source>
</evidence>
<keyword evidence="2" id="KW-0472">Membrane</keyword>
<organism evidence="3 4">
    <name type="scientific">Streptomyces violaceorubidus</name>
    <dbReference type="NCBI Taxonomy" id="284042"/>
    <lineage>
        <taxon>Bacteria</taxon>
        <taxon>Bacillati</taxon>
        <taxon>Actinomycetota</taxon>
        <taxon>Actinomycetes</taxon>
        <taxon>Kitasatosporales</taxon>
        <taxon>Streptomycetaceae</taxon>
        <taxon>Streptomyces</taxon>
    </lineage>
</organism>
<keyword evidence="2" id="KW-0812">Transmembrane</keyword>
<feature type="transmembrane region" description="Helical" evidence="2">
    <location>
        <begin position="12"/>
        <end position="32"/>
    </location>
</feature>
<comment type="caution">
    <text evidence="3">The sequence shown here is derived from an EMBL/GenBank/DDBJ whole genome shotgun (WGS) entry which is preliminary data.</text>
</comment>